<proteinExistence type="predicted"/>
<evidence type="ECO:0000313" key="1">
    <source>
        <dbReference type="Proteomes" id="UP000887576"/>
    </source>
</evidence>
<protein>
    <submittedName>
        <fullName evidence="2">Transmembrane protein</fullName>
    </submittedName>
</protein>
<reference evidence="2" key="1">
    <citation type="submission" date="2022-11" db="UniProtKB">
        <authorList>
            <consortium name="WormBaseParasite"/>
        </authorList>
    </citation>
    <scope>IDENTIFICATION</scope>
</reference>
<name>A0AC34QLV4_9BILA</name>
<sequence>MKQQNLKIVNSTKNICDDFSQLIKSTTNGSLIIAIDEKRIFQRENACPYKAHQNSPTALQILQTGNEYEPFFILVLTSSSGQINFEIFQSEIQNLIDNLIFLATNDVLNGFQNPRNVSDVIHISDEMILKWLKQYQEKLATYGTSVMNGQFWFGFMLILIGLTVGVLTIDHHAFVQFEIKNFQLENLKKE</sequence>
<organism evidence="1 2">
    <name type="scientific">Panagrolaimus sp. JU765</name>
    <dbReference type="NCBI Taxonomy" id="591449"/>
    <lineage>
        <taxon>Eukaryota</taxon>
        <taxon>Metazoa</taxon>
        <taxon>Ecdysozoa</taxon>
        <taxon>Nematoda</taxon>
        <taxon>Chromadorea</taxon>
        <taxon>Rhabditida</taxon>
        <taxon>Tylenchina</taxon>
        <taxon>Panagrolaimomorpha</taxon>
        <taxon>Panagrolaimoidea</taxon>
        <taxon>Panagrolaimidae</taxon>
        <taxon>Panagrolaimus</taxon>
    </lineage>
</organism>
<dbReference type="Proteomes" id="UP000887576">
    <property type="component" value="Unplaced"/>
</dbReference>
<accession>A0AC34QLV4</accession>
<dbReference type="WBParaSite" id="JU765_v2.g17466.t1">
    <property type="protein sequence ID" value="JU765_v2.g17466.t1"/>
    <property type="gene ID" value="JU765_v2.g17466"/>
</dbReference>
<evidence type="ECO:0000313" key="2">
    <source>
        <dbReference type="WBParaSite" id="JU765_v2.g17466.t1"/>
    </source>
</evidence>